<dbReference type="Pfam" id="PF18128">
    <property type="entry name" value="HydF_dimer"/>
    <property type="match status" value="1"/>
</dbReference>
<dbReference type="GO" id="GO:0005525">
    <property type="term" value="F:GTP binding"/>
    <property type="evidence" value="ECO:0007669"/>
    <property type="project" value="UniProtKB-KW"/>
</dbReference>
<dbReference type="RefSeq" id="WP_271010949.1">
    <property type="nucleotide sequence ID" value="NZ_JAQIFT010000010.1"/>
</dbReference>
<dbReference type="Pfam" id="PF01926">
    <property type="entry name" value="MMR_HSR1"/>
    <property type="match status" value="1"/>
</dbReference>
<reference evidence="6" key="1">
    <citation type="journal article" date="2023" name="Int. J. Syst. Evol. Microbiol.">
        <title>&lt;i&gt;Holtiella tumoricola&lt;/i&gt; gen. nov. sp. nov., isolated from a human clinical sample.</title>
        <authorList>
            <person name="Allen-Vercoe E."/>
            <person name="Daigneault M.C."/>
            <person name="Vancuren S.J."/>
            <person name="Cochrane K."/>
            <person name="O'Neal L.L."/>
            <person name="Sankaranarayanan K."/>
            <person name="Lawson P.A."/>
        </authorList>
    </citation>
    <scope>NUCLEOTIDE SEQUENCE</scope>
    <source>
        <strain evidence="6">CC70A</strain>
    </source>
</reference>
<proteinExistence type="predicted"/>
<dbReference type="GO" id="GO:0002098">
    <property type="term" value="P:tRNA wobble uridine modification"/>
    <property type="evidence" value="ECO:0007669"/>
    <property type="project" value="TreeGrafter"/>
</dbReference>
<dbReference type="InterPro" id="IPR027417">
    <property type="entry name" value="P-loop_NTPase"/>
</dbReference>
<dbReference type="EMBL" id="JAQIFT010000010">
    <property type="protein sequence ID" value="MDA3730281.1"/>
    <property type="molecule type" value="Genomic_DNA"/>
</dbReference>
<dbReference type="CDD" id="cd00880">
    <property type="entry name" value="Era_like"/>
    <property type="match status" value="1"/>
</dbReference>
<evidence type="ECO:0000313" key="7">
    <source>
        <dbReference type="Proteomes" id="UP001169242"/>
    </source>
</evidence>
<dbReference type="InterPro" id="IPR005225">
    <property type="entry name" value="Small_GTP-bd"/>
</dbReference>
<dbReference type="SUPFAM" id="SSF52540">
    <property type="entry name" value="P-loop containing nucleoside triphosphate hydrolases"/>
    <property type="match status" value="1"/>
</dbReference>
<dbReference type="InterPro" id="IPR041606">
    <property type="entry name" value="HydF_dimer"/>
</dbReference>
<dbReference type="Gene3D" id="3.40.50.11420">
    <property type="match status" value="1"/>
</dbReference>
<comment type="caution">
    <text evidence="6">The sequence shown here is derived from an EMBL/GenBank/DDBJ whole genome shotgun (WGS) entry which is preliminary data.</text>
</comment>
<dbReference type="NCBIfam" id="TIGR03918">
    <property type="entry name" value="GTP_HydF"/>
    <property type="match status" value="1"/>
</dbReference>
<keyword evidence="2" id="KW-0342">GTP-binding</keyword>
<feature type="domain" description="Hydrogen maturase F dimerization" evidence="4">
    <location>
        <begin position="170"/>
        <end position="267"/>
    </location>
</feature>
<dbReference type="Pfam" id="PF18133">
    <property type="entry name" value="HydF_tetramer"/>
    <property type="match status" value="1"/>
</dbReference>
<dbReference type="PANTHER" id="PTHR42714">
    <property type="entry name" value="TRNA MODIFICATION GTPASE GTPBP3"/>
    <property type="match status" value="1"/>
</dbReference>
<dbReference type="InterPro" id="IPR040644">
    <property type="entry name" value="HydF_tetramer"/>
</dbReference>
<accession>A0AA42DJP1</accession>
<evidence type="ECO:0000256" key="2">
    <source>
        <dbReference type="ARBA" id="ARBA00023134"/>
    </source>
</evidence>
<dbReference type="AlphaFoldDB" id="A0AA42DJP1"/>
<dbReference type="InterPro" id="IPR006073">
    <property type="entry name" value="GTP-bd"/>
</dbReference>
<sequence>MQQTPKGNQLHIGLFGKRNAGKSTLMNVLLDQELSIVSPIAGTTTDIVHKSKEWHPLGPIVFVDTPGLDDEGTLGGLRIQKAMEMLRQVDLVLWITKEEELEEEEQQVLLQLDQAKTPYLIVYNKYIIEENKGIEIKESITISAKDQIGIDTLKVAITNKLMQMEEPKCIGDKVGVGDRVLLVMPQDLQAPKGRLILPQVQILREILDAHAIPIMTTKETLEETLTSLKEPPDLIITDSQIFSEVYEVCPKSIPLTSFSILMARRKGDLEQYVEGVYALKQLKSGDKVLIAESCSHNPLHGDIARCKIPQAIKKQTQVEIQFENVCGNSFPEDLSAYALVIQCGGCMHTPKQIKTRLKGAKLQQVPITNFGIVLAYLSGILDKVWIP</sequence>
<dbReference type="NCBIfam" id="TIGR00231">
    <property type="entry name" value="small_GTP"/>
    <property type="match status" value="1"/>
</dbReference>
<keyword evidence="7" id="KW-1185">Reference proteome</keyword>
<evidence type="ECO:0000256" key="1">
    <source>
        <dbReference type="ARBA" id="ARBA00022741"/>
    </source>
</evidence>
<evidence type="ECO:0000259" key="5">
    <source>
        <dbReference type="Pfam" id="PF18133"/>
    </source>
</evidence>
<protein>
    <submittedName>
        <fullName evidence="6">[FeFe] hydrogenase H-cluster maturation GTPase HydF</fullName>
    </submittedName>
</protein>
<name>A0AA42DJP1_9FIRM</name>
<evidence type="ECO:0000313" key="6">
    <source>
        <dbReference type="EMBL" id="MDA3730281.1"/>
    </source>
</evidence>
<gene>
    <name evidence="6" type="primary">hydF</name>
    <name evidence="6" type="ORF">PBV87_02020</name>
</gene>
<feature type="domain" description="G" evidence="3">
    <location>
        <begin position="12"/>
        <end position="125"/>
    </location>
</feature>
<feature type="domain" description="Hydrogen maturase F tetramerization" evidence="5">
    <location>
        <begin position="271"/>
        <end position="384"/>
    </location>
</feature>
<dbReference type="InterPro" id="IPR023873">
    <property type="entry name" value="FeFe-hyd_GTPase_HydF"/>
</dbReference>
<dbReference type="Gene3D" id="3.40.50.11410">
    <property type="match status" value="1"/>
</dbReference>
<organism evidence="6 7">
    <name type="scientific">Holtiella tumoricola</name>
    <dbReference type="NCBI Taxonomy" id="3018743"/>
    <lineage>
        <taxon>Bacteria</taxon>
        <taxon>Bacillati</taxon>
        <taxon>Bacillota</taxon>
        <taxon>Clostridia</taxon>
        <taxon>Lachnospirales</taxon>
        <taxon>Cellulosilyticaceae</taxon>
        <taxon>Holtiella</taxon>
    </lineage>
</organism>
<dbReference type="Gene3D" id="3.40.50.300">
    <property type="entry name" value="P-loop containing nucleotide triphosphate hydrolases"/>
    <property type="match status" value="1"/>
</dbReference>
<dbReference type="GO" id="GO:0030488">
    <property type="term" value="P:tRNA methylation"/>
    <property type="evidence" value="ECO:0007669"/>
    <property type="project" value="TreeGrafter"/>
</dbReference>
<evidence type="ECO:0000259" key="4">
    <source>
        <dbReference type="Pfam" id="PF18128"/>
    </source>
</evidence>
<dbReference type="GO" id="GO:0005737">
    <property type="term" value="C:cytoplasm"/>
    <property type="evidence" value="ECO:0007669"/>
    <property type="project" value="TreeGrafter"/>
</dbReference>
<keyword evidence="1" id="KW-0547">Nucleotide-binding</keyword>
<evidence type="ECO:0000259" key="3">
    <source>
        <dbReference type="Pfam" id="PF01926"/>
    </source>
</evidence>
<dbReference type="PANTHER" id="PTHR42714:SF6">
    <property type="entry name" value="TRANSLATION INITIATION FACTOR IF-2"/>
    <property type="match status" value="1"/>
</dbReference>
<dbReference type="Proteomes" id="UP001169242">
    <property type="component" value="Unassembled WGS sequence"/>
</dbReference>